<dbReference type="AlphaFoldDB" id="A0A445G0M0"/>
<organism evidence="10 11">
    <name type="scientific">Glycine soja</name>
    <name type="common">Wild soybean</name>
    <dbReference type="NCBI Taxonomy" id="3848"/>
    <lineage>
        <taxon>Eukaryota</taxon>
        <taxon>Viridiplantae</taxon>
        <taxon>Streptophyta</taxon>
        <taxon>Embryophyta</taxon>
        <taxon>Tracheophyta</taxon>
        <taxon>Spermatophyta</taxon>
        <taxon>Magnoliopsida</taxon>
        <taxon>eudicotyledons</taxon>
        <taxon>Gunneridae</taxon>
        <taxon>Pentapetalae</taxon>
        <taxon>rosids</taxon>
        <taxon>fabids</taxon>
        <taxon>Fabales</taxon>
        <taxon>Fabaceae</taxon>
        <taxon>Papilionoideae</taxon>
        <taxon>50 kb inversion clade</taxon>
        <taxon>NPAAA clade</taxon>
        <taxon>indigoferoid/millettioid clade</taxon>
        <taxon>Phaseoleae</taxon>
        <taxon>Glycine</taxon>
        <taxon>Glycine subgen. Soja</taxon>
    </lineage>
</organism>
<dbReference type="PRINTS" id="PR00723">
    <property type="entry name" value="SUBTILISIN"/>
</dbReference>
<dbReference type="PANTHER" id="PTHR10795">
    <property type="entry name" value="PROPROTEIN CONVERTASE SUBTILISIN/KEXIN"/>
    <property type="match status" value="1"/>
</dbReference>
<dbReference type="PROSITE" id="PS00136">
    <property type="entry name" value="SUBTILASE_ASP"/>
    <property type="match status" value="1"/>
</dbReference>
<comment type="similarity">
    <text evidence="2 7">Belongs to the peptidase S8 family.</text>
</comment>
<evidence type="ECO:0000256" key="5">
    <source>
        <dbReference type="ARBA" id="ARBA00022801"/>
    </source>
</evidence>
<dbReference type="SUPFAM" id="SSF52743">
    <property type="entry name" value="Subtilisin-like"/>
    <property type="match status" value="1"/>
</dbReference>
<reference evidence="10 11" key="1">
    <citation type="submission" date="2018-09" db="EMBL/GenBank/DDBJ databases">
        <title>A high-quality reference genome of wild soybean provides a powerful tool to mine soybean genomes.</title>
        <authorList>
            <person name="Xie M."/>
            <person name="Chung C.Y.L."/>
            <person name="Li M.-W."/>
            <person name="Wong F.-L."/>
            <person name="Chan T.-F."/>
            <person name="Lam H.-M."/>
        </authorList>
    </citation>
    <scope>NUCLEOTIDE SEQUENCE [LARGE SCALE GENOMIC DNA]</scope>
    <source>
        <strain evidence="11">cv. W05</strain>
        <tissue evidence="10">Hypocotyl of etiolated seedlings</tissue>
    </source>
</reference>
<accession>A0A445G0M0</accession>
<dbReference type="GO" id="GO:0004252">
    <property type="term" value="F:serine-type endopeptidase activity"/>
    <property type="evidence" value="ECO:0007669"/>
    <property type="project" value="InterPro"/>
</dbReference>
<evidence type="ECO:0000256" key="3">
    <source>
        <dbReference type="ARBA" id="ARBA00022670"/>
    </source>
</evidence>
<dbReference type="InterPro" id="IPR036852">
    <property type="entry name" value="Peptidase_S8/S53_dom_sf"/>
</dbReference>
<evidence type="ECO:0000256" key="7">
    <source>
        <dbReference type="PROSITE-ProRule" id="PRU01240"/>
    </source>
</evidence>
<name>A0A445G0M0_GLYSO</name>
<keyword evidence="4" id="KW-0732">Signal</keyword>
<sequence length="625" mass="66253">MTTTYTPEFLSLRKGIWAQEGGDRNAGDEVVIGFVDSGINALHPSFAYDPMHPFSSNLSHFEGATCETGPLFPPSSCNGKIVAANHVASVAAGNAGVPVVVNGFFYGNASGMAPRARIAVYKAIFPSVGTLADVIAAIDQAVLDGVDILSLSVGPNEPPENNVTFLSMFDISVICTKSGSFCGNKGPASSSVVSFGPWSVGVAACTTDRRYPASLLGNGSLLNGAGLSAKDAVKTNEATLEYIEECQHPEVLGPNIVMGNIIICTFSAGFNNGTSTLDAIIGTSKALGLEGFILVANPNYGDYIAEPIPFDVSGILIPRVDDAKVILQYYEEQTKRDMKGTATEFGAMAAVGEGRVASFTGRSPVVSRFSSRGPDIIDMHNNLADVLKPDILDMGSMDPHQCLRTYDQSMSTPHLAGIAALIKQYNPLWTPSMIASAISTTSSKYDNLGEHMMAEGFEASSLLPSTPFEYGAGLVSPNCAIDPGLVLSSEHEDFISFLCSLPNMDTDAIIAATGDQCNHPYAYPFSLNLPSVTISALRGSVSVWRTLMSVGNNTETYLASVQPPKGTKAYLYPTWFTISPQGTQDLEIQLSVIQPMSNFTFGEIVLTGNLNHIVRITLSVLAISV</sequence>
<comment type="caution">
    <text evidence="10">The sequence shown here is derived from an EMBL/GenBank/DDBJ whole genome shotgun (WGS) entry which is preliminary data.</text>
</comment>
<dbReference type="GO" id="GO:0005576">
    <property type="term" value="C:extracellular region"/>
    <property type="evidence" value="ECO:0007669"/>
    <property type="project" value="UniProtKB-SubCell"/>
</dbReference>
<keyword evidence="11" id="KW-1185">Reference proteome</keyword>
<keyword evidence="3 10" id="KW-0645">Protease</keyword>
<evidence type="ECO:0000259" key="8">
    <source>
        <dbReference type="Pfam" id="PF00082"/>
    </source>
</evidence>
<protein>
    <submittedName>
        <fullName evidence="10">Subtilisin-like protease SBT2.4</fullName>
    </submittedName>
</protein>
<evidence type="ECO:0000256" key="2">
    <source>
        <dbReference type="ARBA" id="ARBA00011073"/>
    </source>
</evidence>
<keyword evidence="5" id="KW-0378">Hydrolase</keyword>
<dbReference type="GO" id="GO:0006508">
    <property type="term" value="P:proteolysis"/>
    <property type="evidence" value="ECO:0007669"/>
    <property type="project" value="UniProtKB-KW"/>
</dbReference>
<dbReference type="InterPro" id="IPR015500">
    <property type="entry name" value="Peptidase_S8_subtilisin-rel"/>
</dbReference>
<keyword evidence="6" id="KW-0720">Serine protease</keyword>
<dbReference type="Pfam" id="PF00082">
    <property type="entry name" value="Peptidase_S8"/>
    <property type="match status" value="1"/>
</dbReference>
<dbReference type="Gene3D" id="3.50.30.30">
    <property type="match status" value="1"/>
</dbReference>
<comment type="subcellular location">
    <subcellularLocation>
        <location evidence="1">Secreted</location>
    </subcellularLocation>
</comment>
<dbReference type="Gene3D" id="3.40.50.200">
    <property type="entry name" value="Peptidase S8/S53 domain"/>
    <property type="match status" value="2"/>
</dbReference>
<evidence type="ECO:0000256" key="1">
    <source>
        <dbReference type="ARBA" id="ARBA00004613"/>
    </source>
</evidence>
<comment type="caution">
    <text evidence="7">Lacks conserved residue(s) required for the propagation of feature annotation.</text>
</comment>
<proteinExistence type="inferred from homology"/>
<evidence type="ECO:0000256" key="4">
    <source>
        <dbReference type="ARBA" id="ARBA00022729"/>
    </source>
</evidence>
<dbReference type="EMBL" id="QZWG01000017">
    <property type="protein sequence ID" value="RZB54615.1"/>
    <property type="molecule type" value="Genomic_DNA"/>
</dbReference>
<dbReference type="Pfam" id="PF17766">
    <property type="entry name" value="fn3_6"/>
    <property type="match status" value="1"/>
</dbReference>
<feature type="domain" description="Subtilisin-like protease fibronectin type-III" evidence="9">
    <location>
        <begin position="527"/>
        <end position="620"/>
    </location>
</feature>
<evidence type="ECO:0000313" key="10">
    <source>
        <dbReference type="EMBL" id="RZB54615.1"/>
    </source>
</evidence>
<dbReference type="InterPro" id="IPR023827">
    <property type="entry name" value="Peptidase_S8_Asp-AS"/>
</dbReference>
<dbReference type="InterPro" id="IPR000209">
    <property type="entry name" value="Peptidase_S8/S53_dom"/>
</dbReference>
<feature type="domain" description="Peptidase S8/S53" evidence="8">
    <location>
        <begin position="27"/>
        <end position="446"/>
    </location>
</feature>
<evidence type="ECO:0000313" key="11">
    <source>
        <dbReference type="Proteomes" id="UP000289340"/>
    </source>
</evidence>
<dbReference type="PROSITE" id="PS51892">
    <property type="entry name" value="SUBTILASE"/>
    <property type="match status" value="1"/>
</dbReference>
<evidence type="ECO:0000256" key="6">
    <source>
        <dbReference type="ARBA" id="ARBA00022825"/>
    </source>
</evidence>
<gene>
    <name evidence="10" type="ORF">D0Y65_044531</name>
</gene>
<dbReference type="Gene3D" id="2.60.40.2310">
    <property type="match status" value="1"/>
</dbReference>
<evidence type="ECO:0000259" key="9">
    <source>
        <dbReference type="Pfam" id="PF17766"/>
    </source>
</evidence>
<dbReference type="Proteomes" id="UP000289340">
    <property type="component" value="Chromosome 17"/>
</dbReference>
<dbReference type="InterPro" id="IPR041469">
    <property type="entry name" value="Subtilisin-like_FN3"/>
</dbReference>
<dbReference type="InterPro" id="IPR045051">
    <property type="entry name" value="SBT"/>
</dbReference>